<evidence type="ECO:0000313" key="5">
    <source>
        <dbReference type="EMBL" id="ALZ84028.1"/>
    </source>
</evidence>
<dbReference type="InterPro" id="IPR050093">
    <property type="entry name" value="ABC_SmlMolc_Importer"/>
</dbReference>
<dbReference type="InterPro" id="IPR013611">
    <property type="entry name" value="Transp-assoc_OB_typ2"/>
</dbReference>
<dbReference type="GO" id="GO:0005524">
    <property type="term" value="F:ATP binding"/>
    <property type="evidence" value="ECO:0007669"/>
    <property type="project" value="UniProtKB-KW"/>
</dbReference>
<name>A0A0U4WI96_9PSED</name>
<protein>
    <submittedName>
        <fullName evidence="5">Fe3+/spermidine/putrescine ABC transporter ATP-binding protein</fullName>
    </submittedName>
</protein>
<feature type="domain" description="ABC transporter" evidence="4">
    <location>
        <begin position="4"/>
        <end position="234"/>
    </location>
</feature>
<dbReference type="PROSITE" id="PS00211">
    <property type="entry name" value="ABC_TRANSPORTER_1"/>
    <property type="match status" value="1"/>
</dbReference>
<dbReference type="KEGG" id="por:APT59_07305"/>
<dbReference type="InterPro" id="IPR017871">
    <property type="entry name" value="ABC_transporter-like_CS"/>
</dbReference>
<dbReference type="InterPro" id="IPR003439">
    <property type="entry name" value="ABC_transporter-like_ATP-bd"/>
</dbReference>
<reference evidence="5 6" key="1">
    <citation type="submission" date="2016-01" db="EMBL/GenBank/DDBJ databases">
        <title>Annotation of Pseudomonas oryzihabitans USDA-ARS-USMARC-56511.</title>
        <authorList>
            <person name="Harhay G.P."/>
            <person name="Harhay D.M."/>
            <person name="Smith T.P.L."/>
            <person name="Bono J.L."/>
            <person name="Heaton M.P."/>
            <person name="Clawson M.L."/>
            <person name="Chitko-Mckown C.G."/>
            <person name="Capik S.F."/>
            <person name="DeDonder K.D."/>
            <person name="Apley M.D."/>
            <person name="Lubbers B.V."/>
            <person name="White B.J."/>
            <person name="Larson R.L."/>
        </authorList>
    </citation>
    <scope>NUCLEOTIDE SEQUENCE [LARGE SCALE GENOMIC DNA]</scope>
    <source>
        <strain evidence="5 6">USDA-ARS-USMARC-56511</strain>
    </source>
</reference>
<proteinExistence type="predicted"/>
<keyword evidence="1" id="KW-0813">Transport</keyword>
<dbReference type="Pfam" id="PF08402">
    <property type="entry name" value="TOBE_2"/>
    <property type="match status" value="1"/>
</dbReference>
<sequence>MAFLILDGLVKTYGDFTAIAGLDLAVEKGEFLSLLGPSGCGKTTTLQSVAGFVQPTAGRIVLDGRDITHVRPEKRGLGMVFQSYALFPHMTVAENVSFGLEMRGVARSDRAERVKSALDMVRLQGLGERYPKALSGGQRQRVAIARALAIRPDLLLLDEPMSNLDAKLREDMHIELRAIQRDLGITTILVTHDQVEAMTMSDRIAVMHGGRIVQIGSPFETYERPQSPFASSFLGKTNAFPGAVHTRKPRCYEVKVDGLMLHVPHEGHQFDGDVNVYLRPEKIRLTDPAEARLCGKVRMRVFLGNLWLIGVESPLGPVNLTQPNLGAPPPLEGEEVGLTWLDDDLRLLGREVSHGHL</sequence>
<dbReference type="Pfam" id="PF00005">
    <property type="entry name" value="ABC_tran"/>
    <property type="match status" value="1"/>
</dbReference>
<dbReference type="InterPro" id="IPR027417">
    <property type="entry name" value="P-loop_NTPase"/>
</dbReference>
<dbReference type="GO" id="GO:0043190">
    <property type="term" value="C:ATP-binding cassette (ABC) transporter complex"/>
    <property type="evidence" value="ECO:0007669"/>
    <property type="project" value="InterPro"/>
</dbReference>
<dbReference type="GO" id="GO:0016887">
    <property type="term" value="F:ATP hydrolysis activity"/>
    <property type="evidence" value="ECO:0007669"/>
    <property type="project" value="InterPro"/>
</dbReference>
<dbReference type="GO" id="GO:0022857">
    <property type="term" value="F:transmembrane transporter activity"/>
    <property type="evidence" value="ECO:0007669"/>
    <property type="project" value="InterPro"/>
</dbReference>
<evidence type="ECO:0000256" key="3">
    <source>
        <dbReference type="ARBA" id="ARBA00022840"/>
    </source>
</evidence>
<dbReference type="Proteomes" id="UP000064137">
    <property type="component" value="Chromosome"/>
</dbReference>
<accession>A0A0U4WI96</accession>
<dbReference type="PANTHER" id="PTHR42781:SF4">
    <property type="entry name" value="SPERMIDINE_PUTRESCINE IMPORT ATP-BINDING PROTEIN POTA"/>
    <property type="match status" value="1"/>
</dbReference>
<keyword evidence="3 5" id="KW-0067">ATP-binding</keyword>
<dbReference type="Gene3D" id="3.40.50.300">
    <property type="entry name" value="P-loop containing nucleotide triphosphate hydrolases"/>
    <property type="match status" value="1"/>
</dbReference>
<dbReference type="PROSITE" id="PS50893">
    <property type="entry name" value="ABC_TRANSPORTER_2"/>
    <property type="match status" value="1"/>
</dbReference>
<dbReference type="PANTHER" id="PTHR42781">
    <property type="entry name" value="SPERMIDINE/PUTRESCINE IMPORT ATP-BINDING PROTEIN POTA"/>
    <property type="match status" value="1"/>
</dbReference>
<dbReference type="InterPro" id="IPR003593">
    <property type="entry name" value="AAA+_ATPase"/>
</dbReference>
<evidence type="ECO:0000259" key="4">
    <source>
        <dbReference type="PROSITE" id="PS50893"/>
    </source>
</evidence>
<dbReference type="SUPFAM" id="SSF50331">
    <property type="entry name" value="MOP-like"/>
    <property type="match status" value="1"/>
</dbReference>
<evidence type="ECO:0000256" key="1">
    <source>
        <dbReference type="ARBA" id="ARBA00022448"/>
    </source>
</evidence>
<dbReference type="GO" id="GO:0015847">
    <property type="term" value="P:putrescine transport"/>
    <property type="evidence" value="ECO:0007669"/>
    <property type="project" value="UniProtKB-ARBA"/>
</dbReference>
<keyword evidence="2" id="KW-0547">Nucleotide-binding</keyword>
<dbReference type="AlphaFoldDB" id="A0A0U4WI96"/>
<dbReference type="EMBL" id="CP013987">
    <property type="protein sequence ID" value="ALZ84028.1"/>
    <property type="molecule type" value="Genomic_DNA"/>
</dbReference>
<dbReference type="SMART" id="SM00382">
    <property type="entry name" value="AAA"/>
    <property type="match status" value="1"/>
</dbReference>
<dbReference type="SUPFAM" id="SSF52540">
    <property type="entry name" value="P-loop containing nucleoside triphosphate hydrolases"/>
    <property type="match status" value="1"/>
</dbReference>
<dbReference type="OrthoDB" id="9802264at2"/>
<organism evidence="5 6">
    <name type="scientific">Pseudomonas oryzihabitans</name>
    <dbReference type="NCBI Taxonomy" id="47885"/>
    <lineage>
        <taxon>Bacteria</taxon>
        <taxon>Pseudomonadati</taxon>
        <taxon>Pseudomonadota</taxon>
        <taxon>Gammaproteobacteria</taxon>
        <taxon>Pseudomonadales</taxon>
        <taxon>Pseudomonadaceae</taxon>
        <taxon>Pseudomonas</taxon>
    </lineage>
</organism>
<dbReference type="FunFam" id="3.40.50.300:FF:000133">
    <property type="entry name" value="Spermidine/putrescine import ATP-binding protein PotA"/>
    <property type="match status" value="1"/>
</dbReference>
<dbReference type="RefSeq" id="WP_059314247.1">
    <property type="nucleotide sequence ID" value="NZ_CP013987.1"/>
</dbReference>
<evidence type="ECO:0000256" key="2">
    <source>
        <dbReference type="ARBA" id="ARBA00022741"/>
    </source>
</evidence>
<dbReference type="InterPro" id="IPR008995">
    <property type="entry name" value="Mo/tungstate-bd_C_term_dom"/>
</dbReference>
<evidence type="ECO:0000313" key="6">
    <source>
        <dbReference type="Proteomes" id="UP000064137"/>
    </source>
</evidence>
<gene>
    <name evidence="5" type="ORF">APT59_07305</name>
</gene>